<feature type="compositionally biased region" description="Polar residues" evidence="1">
    <location>
        <begin position="1"/>
        <end position="10"/>
    </location>
</feature>
<dbReference type="EMBL" id="GBRH01264639">
    <property type="protein sequence ID" value="JAD33256.1"/>
    <property type="molecule type" value="Transcribed_RNA"/>
</dbReference>
<evidence type="ECO:0000256" key="1">
    <source>
        <dbReference type="SAM" id="MobiDB-lite"/>
    </source>
</evidence>
<feature type="region of interest" description="Disordered" evidence="1">
    <location>
        <begin position="1"/>
        <end position="33"/>
    </location>
</feature>
<protein>
    <submittedName>
        <fullName evidence="2">Uncharacterized protein</fullName>
    </submittedName>
</protein>
<reference evidence="2" key="1">
    <citation type="submission" date="2014-09" db="EMBL/GenBank/DDBJ databases">
        <authorList>
            <person name="Magalhaes I.L.F."/>
            <person name="Oliveira U."/>
            <person name="Santos F.R."/>
            <person name="Vidigal T.H.D.A."/>
            <person name="Brescovit A.D."/>
            <person name="Santos A.J."/>
        </authorList>
    </citation>
    <scope>NUCLEOTIDE SEQUENCE</scope>
    <source>
        <tissue evidence="2">Shoot tissue taken approximately 20 cm above the soil surface</tissue>
    </source>
</reference>
<reference evidence="2" key="2">
    <citation type="journal article" date="2015" name="Data Brief">
        <title>Shoot transcriptome of the giant reed, Arundo donax.</title>
        <authorList>
            <person name="Barrero R.A."/>
            <person name="Guerrero F.D."/>
            <person name="Moolhuijzen P."/>
            <person name="Goolsby J.A."/>
            <person name="Tidwell J."/>
            <person name="Bellgard S.E."/>
            <person name="Bellgard M.I."/>
        </authorList>
    </citation>
    <scope>NUCLEOTIDE SEQUENCE</scope>
    <source>
        <tissue evidence="2">Shoot tissue taken approximately 20 cm above the soil surface</tissue>
    </source>
</reference>
<proteinExistence type="predicted"/>
<accession>A0A0A8Z375</accession>
<dbReference type="AlphaFoldDB" id="A0A0A8Z375"/>
<evidence type="ECO:0000313" key="2">
    <source>
        <dbReference type="EMBL" id="JAD33256.1"/>
    </source>
</evidence>
<sequence length="33" mass="3767">MGFQSKQYSHNADLEEEKNPPAKIKFATKTTNL</sequence>
<organism evidence="2">
    <name type="scientific">Arundo donax</name>
    <name type="common">Giant reed</name>
    <name type="synonym">Donax arundinaceus</name>
    <dbReference type="NCBI Taxonomy" id="35708"/>
    <lineage>
        <taxon>Eukaryota</taxon>
        <taxon>Viridiplantae</taxon>
        <taxon>Streptophyta</taxon>
        <taxon>Embryophyta</taxon>
        <taxon>Tracheophyta</taxon>
        <taxon>Spermatophyta</taxon>
        <taxon>Magnoliopsida</taxon>
        <taxon>Liliopsida</taxon>
        <taxon>Poales</taxon>
        <taxon>Poaceae</taxon>
        <taxon>PACMAD clade</taxon>
        <taxon>Arundinoideae</taxon>
        <taxon>Arundineae</taxon>
        <taxon>Arundo</taxon>
    </lineage>
</organism>
<name>A0A0A8Z375_ARUDO</name>